<protein>
    <submittedName>
        <fullName evidence="2">Uncharacterized protein</fullName>
    </submittedName>
</protein>
<evidence type="ECO:0000313" key="3">
    <source>
        <dbReference type="Proteomes" id="UP000766486"/>
    </source>
</evidence>
<evidence type="ECO:0000313" key="2">
    <source>
        <dbReference type="EMBL" id="VUC23832.1"/>
    </source>
</evidence>
<dbReference type="Proteomes" id="UP000766486">
    <property type="component" value="Unassembled WGS sequence"/>
</dbReference>
<comment type="caution">
    <text evidence="2">The sequence shown here is derived from an EMBL/GenBank/DDBJ whole genome shotgun (WGS) entry which is preliminary data.</text>
</comment>
<sequence length="73" mass="8221">MAPTFFNALPSLSSLHEEYLFPAGATMMKLLWGVIALLLLRLFTKHAKIVIKAMLVSLQVVLHSSIPKQPFYH</sequence>
<proteinExistence type="predicted"/>
<keyword evidence="3" id="KW-1185">Reference proteome</keyword>
<feature type="transmembrane region" description="Helical" evidence="1">
    <location>
        <begin position="20"/>
        <end position="42"/>
    </location>
</feature>
<gene>
    <name evidence="2" type="ORF">CLO192961_LOCUS128030</name>
</gene>
<evidence type="ECO:0000256" key="1">
    <source>
        <dbReference type="SAM" id="Phobius"/>
    </source>
</evidence>
<keyword evidence="1" id="KW-0812">Transmembrane</keyword>
<keyword evidence="1" id="KW-0472">Membrane</keyword>
<organism evidence="2 3">
    <name type="scientific">Bionectria ochroleuca</name>
    <name type="common">Gliocladium roseum</name>
    <dbReference type="NCBI Taxonomy" id="29856"/>
    <lineage>
        <taxon>Eukaryota</taxon>
        <taxon>Fungi</taxon>
        <taxon>Dikarya</taxon>
        <taxon>Ascomycota</taxon>
        <taxon>Pezizomycotina</taxon>
        <taxon>Sordariomycetes</taxon>
        <taxon>Hypocreomycetidae</taxon>
        <taxon>Hypocreales</taxon>
        <taxon>Bionectriaceae</taxon>
        <taxon>Clonostachys</taxon>
    </lineage>
</organism>
<keyword evidence="1" id="KW-1133">Transmembrane helix</keyword>
<dbReference type="EMBL" id="CABFNS010000712">
    <property type="protein sequence ID" value="VUC23832.1"/>
    <property type="molecule type" value="Genomic_DNA"/>
</dbReference>
<name>A0ABY6TZP5_BIOOC</name>
<reference evidence="2 3" key="1">
    <citation type="submission" date="2019-06" db="EMBL/GenBank/DDBJ databases">
        <authorList>
            <person name="Broberg M."/>
        </authorList>
    </citation>
    <scope>NUCLEOTIDE SEQUENCE [LARGE SCALE GENOMIC DNA]</scope>
</reference>
<accession>A0ABY6TZP5</accession>